<proteinExistence type="predicted"/>
<protein>
    <submittedName>
        <fullName evidence="1">Uncharacterized protein</fullName>
    </submittedName>
</protein>
<accession>A0AAV7RKR6</accession>
<evidence type="ECO:0000313" key="2">
    <source>
        <dbReference type="Proteomes" id="UP001066276"/>
    </source>
</evidence>
<keyword evidence="2" id="KW-1185">Reference proteome</keyword>
<dbReference type="EMBL" id="JANPWB010000009">
    <property type="protein sequence ID" value="KAJ1152392.1"/>
    <property type="molecule type" value="Genomic_DNA"/>
</dbReference>
<name>A0AAV7RKR6_PLEWA</name>
<organism evidence="1 2">
    <name type="scientific">Pleurodeles waltl</name>
    <name type="common">Iberian ribbed newt</name>
    <dbReference type="NCBI Taxonomy" id="8319"/>
    <lineage>
        <taxon>Eukaryota</taxon>
        <taxon>Metazoa</taxon>
        <taxon>Chordata</taxon>
        <taxon>Craniata</taxon>
        <taxon>Vertebrata</taxon>
        <taxon>Euteleostomi</taxon>
        <taxon>Amphibia</taxon>
        <taxon>Batrachia</taxon>
        <taxon>Caudata</taxon>
        <taxon>Salamandroidea</taxon>
        <taxon>Salamandridae</taxon>
        <taxon>Pleurodelinae</taxon>
        <taxon>Pleurodeles</taxon>
    </lineage>
</organism>
<gene>
    <name evidence="1" type="ORF">NDU88_005167</name>
</gene>
<sequence length="301" mass="34885">MGDDFTSKLYQVDFDVLRKGLSFVPSQRIDKFEIMKDIQAFCRKIRLNKFFQNRELTDDHSLVKFKPRSTCTPSLDQIGPEVAIFERIIYDKIKEVLRYVPAPVDNLTYIKRESMKNLQRNKDIIVKLCDKEGGIILMDTEHYKQKMKKMLAVPEHYKKITDNSHIRIDHKIQAICERGIRDGSISKCEADFLMDAFSLCSVSTYLTAPQKHVGGSDSRMIGLTTVQLLPLSFLLLYRDLDLPGDNFDNGPYNIDCLLDYYDSVHRILIVDALDMADTYTSEIGNLEYNLFKIYAEYGNDW</sequence>
<evidence type="ECO:0000313" key="1">
    <source>
        <dbReference type="EMBL" id="KAJ1152392.1"/>
    </source>
</evidence>
<dbReference type="AlphaFoldDB" id="A0AAV7RKR6"/>
<dbReference type="Proteomes" id="UP001066276">
    <property type="component" value="Chromosome 5"/>
</dbReference>
<reference evidence="1" key="1">
    <citation type="journal article" date="2022" name="bioRxiv">
        <title>Sequencing and chromosome-scale assembly of the giantPleurodeles waltlgenome.</title>
        <authorList>
            <person name="Brown T."/>
            <person name="Elewa A."/>
            <person name="Iarovenko S."/>
            <person name="Subramanian E."/>
            <person name="Araus A.J."/>
            <person name="Petzold A."/>
            <person name="Susuki M."/>
            <person name="Suzuki K.-i.T."/>
            <person name="Hayashi T."/>
            <person name="Toyoda A."/>
            <person name="Oliveira C."/>
            <person name="Osipova E."/>
            <person name="Leigh N.D."/>
            <person name="Simon A."/>
            <person name="Yun M.H."/>
        </authorList>
    </citation>
    <scope>NUCLEOTIDE SEQUENCE</scope>
    <source>
        <strain evidence="1">20211129_DDA</strain>
        <tissue evidence="1">Liver</tissue>
    </source>
</reference>
<comment type="caution">
    <text evidence="1">The sequence shown here is derived from an EMBL/GenBank/DDBJ whole genome shotgun (WGS) entry which is preliminary data.</text>
</comment>